<dbReference type="InterPro" id="IPR036322">
    <property type="entry name" value="WD40_repeat_dom_sf"/>
</dbReference>
<dbReference type="GO" id="GO:0006364">
    <property type="term" value="P:rRNA processing"/>
    <property type="evidence" value="ECO:0007669"/>
    <property type="project" value="TreeGrafter"/>
</dbReference>
<dbReference type="Pfam" id="PF16755">
    <property type="entry name" value="Beta-prop_NUP159_NUP214"/>
    <property type="match status" value="1"/>
</dbReference>
<accession>A0A4C1SK06</accession>
<organism evidence="8 9">
    <name type="scientific">Eumeta variegata</name>
    <name type="common">Bagworm moth</name>
    <name type="synonym">Eumeta japonica</name>
    <dbReference type="NCBI Taxonomy" id="151549"/>
    <lineage>
        <taxon>Eukaryota</taxon>
        <taxon>Metazoa</taxon>
        <taxon>Ecdysozoa</taxon>
        <taxon>Arthropoda</taxon>
        <taxon>Hexapoda</taxon>
        <taxon>Insecta</taxon>
        <taxon>Pterygota</taxon>
        <taxon>Neoptera</taxon>
        <taxon>Endopterygota</taxon>
        <taxon>Lepidoptera</taxon>
        <taxon>Glossata</taxon>
        <taxon>Ditrysia</taxon>
        <taxon>Tineoidea</taxon>
        <taxon>Psychidae</taxon>
        <taxon>Oiketicinae</taxon>
        <taxon>Eumeta</taxon>
    </lineage>
</organism>
<proteinExistence type="predicted"/>
<gene>
    <name evidence="8" type="primary">Wdr18</name>
    <name evidence="8" type="ORF">EVAR_72257_1</name>
</gene>
<dbReference type="OrthoDB" id="756370at2759"/>
<feature type="repeat" description="WD" evidence="6">
    <location>
        <begin position="5"/>
        <end position="38"/>
    </location>
</feature>
<dbReference type="SUPFAM" id="SSF50978">
    <property type="entry name" value="WD40 repeat-like"/>
    <property type="match status" value="1"/>
</dbReference>
<evidence type="ECO:0000313" key="9">
    <source>
        <dbReference type="Proteomes" id="UP000299102"/>
    </source>
</evidence>
<protein>
    <submittedName>
        <fullName evidence="8">WD repeat-containing protein 18</fullName>
    </submittedName>
</protein>
<keyword evidence="3 6" id="KW-0853">WD repeat</keyword>
<evidence type="ECO:0000256" key="4">
    <source>
        <dbReference type="ARBA" id="ARBA00022737"/>
    </source>
</evidence>
<dbReference type="GO" id="GO:0120330">
    <property type="term" value="C:rixosome complex"/>
    <property type="evidence" value="ECO:0007669"/>
    <property type="project" value="TreeGrafter"/>
</dbReference>
<comment type="caution">
    <text evidence="8">The sequence shown here is derived from an EMBL/GenBank/DDBJ whole genome shotgun (WGS) entry which is preliminary data.</text>
</comment>
<evidence type="ECO:0000256" key="1">
    <source>
        <dbReference type="ARBA" id="ARBA00004123"/>
    </source>
</evidence>
<dbReference type="PANTHER" id="PTHR18763">
    <property type="entry name" value="WD-REPEAT PROTEIN 18"/>
    <property type="match status" value="1"/>
</dbReference>
<sequence>MMASLAKHYQTVTCLKFTDDGSHFVSAGKDGAVLVWNLTKALCRNVDKCTEPTFTFNDHGLPVTDVHIGVGGMRAYIFTVSLDRTCRIYDLSSGTLLLSVVFSEGLQSVITNAMETVVFVGTNNGNIFEFYVNDIPRVKEYHVEEQPKHLLATKSSSINCLAAH</sequence>
<feature type="domain" description="Nucleoporin Nup159/Nup146 N-terminal" evidence="7">
    <location>
        <begin position="10"/>
        <end position="162"/>
    </location>
</feature>
<evidence type="ECO:0000256" key="6">
    <source>
        <dbReference type="PROSITE-ProRule" id="PRU00221"/>
    </source>
</evidence>
<dbReference type="EMBL" id="BGZK01003555">
    <property type="protein sequence ID" value="GBP02513.1"/>
    <property type="molecule type" value="Genomic_DNA"/>
</dbReference>
<dbReference type="Proteomes" id="UP000299102">
    <property type="component" value="Unassembled WGS sequence"/>
</dbReference>
<dbReference type="InterPro" id="IPR039462">
    <property type="entry name" value="Nup159/Nup146_N"/>
</dbReference>
<dbReference type="GO" id="GO:0005656">
    <property type="term" value="C:nuclear pre-replicative complex"/>
    <property type="evidence" value="ECO:0007669"/>
    <property type="project" value="TreeGrafter"/>
</dbReference>
<evidence type="ECO:0000313" key="8">
    <source>
        <dbReference type="EMBL" id="GBP02513.1"/>
    </source>
</evidence>
<dbReference type="STRING" id="151549.A0A4C1SK06"/>
<comment type="subcellular location">
    <subcellularLocation>
        <location evidence="1">Nucleus</location>
    </subcellularLocation>
</comment>
<dbReference type="Gene3D" id="2.130.10.10">
    <property type="entry name" value="YVTN repeat-like/Quinoprotein amine dehydrogenase"/>
    <property type="match status" value="1"/>
</dbReference>
<dbReference type="PANTHER" id="PTHR18763:SF0">
    <property type="entry name" value="WD REPEAT-CONTAINING PROTEIN 18"/>
    <property type="match status" value="1"/>
</dbReference>
<dbReference type="SMART" id="SM00320">
    <property type="entry name" value="WD40"/>
    <property type="match status" value="2"/>
</dbReference>
<evidence type="ECO:0000256" key="3">
    <source>
        <dbReference type="ARBA" id="ARBA00022574"/>
    </source>
</evidence>
<dbReference type="AlphaFoldDB" id="A0A4C1SK06"/>
<keyword evidence="4" id="KW-0677">Repeat</keyword>
<keyword evidence="9" id="KW-1185">Reference proteome</keyword>
<reference evidence="8 9" key="1">
    <citation type="journal article" date="2019" name="Commun. Biol.">
        <title>The bagworm genome reveals a unique fibroin gene that provides high tensile strength.</title>
        <authorList>
            <person name="Kono N."/>
            <person name="Nakamura H."/>
            <person name="Ohtoshi R."/>
            <person name="Tomita M."/>
            <person name="Numata K."/>
            <person name="Arakawa K."/>
        </authorList>
    </citation>
    <scope>NUCLEOTIDE SEQUENCE [LARGE SCALE GENOMIC DNA]</scope>
</reference>
<keyword evidence="5" id="KW-0539">Nucleus</keyword>
<evidence type="ECO:0000259" key="7">
    <source>
        <dbReference type="Pfam" id="PF16755"/>
    </source>
</evidence>
<dbReference type="InterPro" id="IPR001680">
    <property type="entry name" value="WD40_rpt"/>
</dbReference>
<dbReference type="InterPro" id="IPR045227">
    <property type="entry name" value="WDR18/Ipi3/RID3"/>
</dbReference>
<keyword evidence="2" id="KW-0813">Transport</keyword>
<dbReference type="GO" id="GO:0006261">
    <property type="term" value="P:DNA-templated DNA replication"/>
    <property type="evidence" value="ECO:0007669"/>
    <property type="project" value="TreeGrafter"/>
</dbReference>
<dbReference type="PROSITE" id="PS50082">
    <property type="entry name" value="WD_REPEATS_2"/>
    <property type="match status" value="1"/>
</dbReference>
<dbReference type="InterPro" id="IPR015943">
    <property type="entry name" value="WD40/YVTN_repeat-like_dom_sf"/>
</dbReference>
<name>A0A4C1SK06_EUMVA</name>
<evidence type="ECO:0000256" key="5">
    <source>
        <dbReference type="ARBA" id="ARBA00023242"/>
    </source>
</evidence>
<evidence type="ECO:0000256" key="2">
    <source>
        <dbReference type="ARBA" id="ARBA00022448"/>
    </source>
</evidence>
<dbReference type="PROSITE" id="PS50294">
    <property type="entry name" value="WD_REPEATS_REGION"/>
    <property type="match status" value="1"/>
</dbReference>